<dbReference type="AlphaFoldDB" id="A0A285PVU0"/>
<dbReference type="PIRSF" id="PIRSF006470">
    <property type="entry name" value="DctB"/>
    <property type="match status" value="1"/>
</dbReference>
<dbReference type="NCBIfam" id="TIGR00787">
    <property type="entry name" value="dctP"/>
    <property type="match status" value="1"/>
</dbReference>
<name>A0A285PVU0_9FIRM</name>
<dbReference type="KEGG" id="ehl:EHLA_2823"/>
<dbReference type="NCBIfam" id="NF037995">
    <property type="entry name" value="TRAP_S1"/>
    <property type="match status" value="1"/>
</dbReference>
<dbReference type="PANTHER" id="PTHR33376">
    <property type="match status" value="1"/>
</dbReference>
<dbReference type="RefSeq" id="WP_197702353.1">
    <property type="nucleotide sequence ID" value="NZ_LT907978.1"/>
</dbReference>
<dbReference type="EMBL" id="LT907978">
    <property type="protein sequence ID" value="SOB73377.1"/>
    <property type="molecule type" value="Genomic_DNA"/>
</dbReference>
<keyword evidence="6" id="KW-1185">Reference proteome</keyword>
<gene>
    <name evidence="5" type="ORF">EHLA_2823</name>
</gene>
<organism evidence="5 6">
    <name type="scientific">Anaerobutyricum hallii</name>
    <dbReference type="NCBI Taxonomy" id="39488"/>
    <lineage>
        <taxon>Bacteria</taxon>
        <taxon>Bacillati</taxon>
        <taxon>Bacillota</taxon>
        <taxon>Clostridia</taxon>
        <taxon>Lachnospirales</taxon>
        <taxon>Lachnospiraceae</taxon>
        <taxon>Anaerobutyricum</taxon>
    </lineage>
</organism>
<keyword evidence="2" id="KW-0813">Transport</keyword>
<evidence type="ECO:0000256" key="1">
    <source>
        <dbReference type="ARBA" id="ARBA00009023"/>
    </source>
</evidence>
<dbReference type="Gene3D" id="3.40.190.170">
    <property type="entry name" value="Bacterial extracellular solute-binding protein, family 7"/>
    <property type="match status" value="1"/>
</dbReference>
<feature type="chain" id="PRO_5038632976" evidence="4">
    <location>
        <begin position="22"/>
        <end position="339"/>
    </location>
</feature>
<proteinExistence type="inferred from homology"/>
<dbReference type="GO" id="GO:0055085">
    <property type="term" value="P:transmembrane transport"/>
    <property type="evidence" value="ECO:0007669"/>
    <property type="project" value="InterPro"/>
</dbReference>
<dbReference type="InterPro" id="IPR038404">
    <property type="entry name" value="TRAP_DctP_sf"/>
</dbReference>
<keyword evidence="3 4" id="KW-0732">Signal</keyword>
<evidence type="ECO:0000256" key="2">
    <source>
        <dbReference type="ARBA" id="ARBA00022448"/>
    </source>
</evidence>
<dbReference type="PANTHER" id="PTHR33376:SF7">
    <property type="entry name" value="C4-DICARBOXYLATE-BINDING PROTEIN DCTB"/>
    <property type="match status" value="1"/>
</dbReference>
<evidence type="ECO:0000256" key="4">
    <source>
        <dbReference type="SAM" id="SignalP"/>
    </source>
</evidence>
<evidence type="ECO:0000313" key="5">
    <source>
        <dbReference type="EMBL" id="SOB73377.1"/>
    </source>
</evidence>
<sequence>MRRRYYIVAVCLLVMSFLLTACGGKEKDKKVIHIQIAYENNTDEPLSKACEKWKELLEEKSNGEFQVDLYPSSQLGTKNDIINQAIAGDSVITLANGAFYSDLGVKDFGVVFAPYLFRSWDDIEKLAQSDWWEKQEQNVKNQTGLTIVGKNWHYGVRNTLTRKKVESPSDLKGKKIRVPSNLLQVDSINALGAAATPMSLGDVYTSLQQGTIDGLENPITVIESGKYQEVAKYLLLDAHIYDLTTWCCGDEFYNSLSEKQKKILTETCEKAGVYNNEIVEEAEAKSLKELKKEGVKVQEVSDEEKGEWEKASESFYKNAEKKYGWTPNLIETVKSIIKE</sequence>
<evidence type="ECO:0000256" key="3">
    <source>
        <dbReference type="ARBA" id="ARBA00022729"/>
    </source>
</evidence>
<accession>A0A285PVU0</accession>
<dbReference type="CDD" id="cd13669">
    <property type="entry name" value="PBP2_TRAP_TM0322_like"/>
    <property type="match status" value="1"/>
</dbReference>
<dbReference type="Pfam" id="PF03480">
    <property type="entry name" value="DctP"/>
    <property type="match status" value="1"/>
</dbReference>
<dbReference type="PROSITE" id="PS51257">
    <property type="entry name" value="PROKAR_LIPOPROTEIN"/>
    <property type="match status" value="1"/>
</dbReference>
<reference evidence="6" key="1">
    <citation type="submission" date="2017-09" db="EMBL/GenBank/DDBJ databases">
        <authorList>
            <person name="Shetty A S."/>
        </authorList>
    </citation>
    <scope>NUCLEOTIDE SEQUENCE [LARGE SCALE GENOMIC DNA]</scope>
</reference>
<evidence type="ECO:0000313" key="6">
    <source>
        <dbReference type="Proteomes" id="UP000217549"/>
    </source>
</evidence>
<dbReference type="Proteomes" id="UP000217549">
    <property type="component" value="Chromosome I"/>
</dbReference>
<feature type="signal peptide" evidence="4">
    <location>
        <begin position="1"/>
        <end position="21"/>
    </location>
</feature>
<comment type="similarity">
    <text evidence="1">Belongs to the bacterial solute-binding protein 7 family.</text>
</comment>
<protein>
    <submittedName>
        <fullName evidence="5">TRAP transporter solute receptor, DctP family</fullName>
    </submittedName>
</protein>
<dbReference type="InterPro" id="IPR018389">
    <property type="entry name" value="DctP_fam"/>
</dbReference>
<dbReference type="InterPro" id="IPR004682">
    <property type="entry name" value="TRAP_DctP"/>
</dbReference>
<keyword evidence="5" id="KW-0675">Receptor</keyword>
<dbReference type="GO" id="GO:0030288">
    <property type="term" value="C:outer membrane-bounded periplasmic space"/>
    <property type="evidence" value="ECO:0007669"/>
    <property type="project" value="InterPro"/>
</dbReference>